<dbReference type="SUPFAM" id="SSF140566">
    <property type="entry name" value="FlgN-like"/>
    <property type="match status" value="1"/>
</dbReference>
<dbReference type="InterPro" id="IPR036679">
    <property type="entry name" value="FlgN-like_sf"/>
</dbReference>
<name>A0ABT0N5L2_9GAMM</name>
<accession>A0ABT0N5L2</accession>
<evidence type="ECO:0000256" key="3">
    <source>
        <dbReference type="ARBA" id="ARBA00022795"/>
    </source>
</evidence>
<proteinExistence type="inferred from homology"/>
<comment type="similarity">
    <text evidence="2">Belongs to the FlgN family.</text>
</comment>
<sequence length="140" mass="15291">MSSDIVVLLDSQQQTLTSLREVISEEKQALSQQQAESLLSLAEKKQQLLMHIQRHDELLAAHPDKARLTADLAPKVDEIKQALDACQQANEANAQLIDMNLASINRLASALQVSRNATSLTYDGKGKTSTISTLGNNLKV</sequence>
<keyword evidence="5" id="KW-0966">Cell projection</keyword>
<evidence type="ECO:0000256" key="1">
    <source>
        <dbReference type="ARBA" id="ARBA00002397"/>
    </source>
</evidence>
<evidence type="ECO:0000313" key="5">
    <source>
        <dbReference type="EMBL" id="MCL2913102.1"/>
    </source>
</evidence>
<evidence type="ECO:0000313" key="6">
    <source>
        <dbReference type="Proteomes" id="UP001202831"/>
    </source>
</evidence>
<evidence type="ECO:0000256" key="2">
    <source>
        <dbReference type="ARBA" id="ARBA00007703"/>
    </source>
</evidence>
<comment type="caution">
    <text evidence="5">The sequence shown here is derived from an EMBL/GenBank/DDBJ whole genome shotgun (WGS) entry which is preliminary data.</text>
</comment>
<keyword evidence="3" id="KW-1005">Bacterial flagellum biogenesis</keyword>
<keyword evidence="5" id="KW-0282">Flagellum</keyword>
<keyword evidence="4" id="KW-0175">Coiled coil</keyword>
<reference evidence="5 6" key="1">
    <citation type="submission" date="2022-01" db="EMBL/GenBank/DDBJ databases">
        <title>Whole genome-based taxonomy of the Shewanellaceae.</title>
        <authorList>
            <person name="Martin-Rodriguez A.J."/>
        </authorList>
    </citation>
    <scope>NUCLEOTIDE SEQUENCE [LARGE SCALE GENOMIC DNA]</scope>
    <source>
        <strain evidence="5 6">DSM 21332</strain>
    </source>
</reference>
<evidence type="ECO:0000256" key="4">
    <source>
        <dbReference type="SAM" id="Coils"/>
    </source>
</evidence>
<keyword evidence="6" id="KW-1185">Reference proteome</keyword>
<dbReference type="RefSeq" id="WP_249247888.1">
    <property type="nucleotide sequence ID" value="NZ_JAKIKT010000001.1"/>
</dbReference>
<dbReference type="Proteomes" id="UP001202831">
    <property type="component" value="Unassembled WGS sequence"/>
</dbReference>
<feature type="coiled-coil region" evidence="4">
    <location>
        <begin position="9"/>
        <end position="36"/>
    </location>
</feature>
<dbReference type="InterPro" id="IPR007809">
    <property type="entry name" value="FlgN-like"/>
</dbReference>
<protein>
    <submittedName>
        <fullName evidence="5">Flagellar protein FlgN</fullName>
    </submittedName>
</protein>
<dbReference type="Gene3D" id="1.20.58.300">
    <property type="entry name" value="FlgN-like"/>
    <property type="match status" value="1"/>
</dbReference>
<keyword evidence="5" id="KW-0969">Cilium</keyword>
<gene>
    <name evidence="5" type="ORF">L2725_04800</name>
</gene>
<dbReference type="Pfam" id="PF05130">
    <property type="entry name" value="FlgN"/>
    <property type="match status" value="1"/>
</dbReference>
<organism evidence="5 6">
    <name type="scientific">Shewanella corallii</name>
    <dbReference type="NCBI Taxonomy" id="560080"/>
    <lineage>
        <taxon>Bacteria</taxon>
        <taxon>Pseudomonadati</taxon>
        <taxon>Pseudomonadota</taxon>
        <taxon>Gammaproteobacteria</taxon>
        <taxon>Alteromonadales</taxon>
        <taxon>Shewanellaceae</taxon>
        <taxon>Shewanella</taxon>
    </lineage>
</organism>
<dbReference type="EMBL" id="JAKIKT010000001">
    <property type="protein sequence ID" value="MCL2913102.1"/>
    <property type="molecule type" value="Genomic_DNA"/>
</dbReference>
<comment type="function">
    <text evidence="1">Required for the efficient initiation of filament assembly.</text>
</comment>